<dbReference type="CDD" id="cd06171">
    <property type="entry name" value="Sigma70_r4"/>
    <property type="match status" value="1"/>
</dbReference>
<sequence length="174" mass="19486">MRGRVMRDAQSFDEFYRSTSRRMLRYGYAVAGDYTEAQDLVQEAFARAWRQWGKLVSHPAPEAWLRLVVARLATDRWRRLHGLRGVLSRNGPPPPVPAPTEDSVLLVGALRQLPAAQRQALALHYLFDMSVAEIARETGVPTGTVKSWLSRGRARLAALLPDYSAAEMEANDVA</sequence>
<evidence type="ECO:0000256" key="3">
    <source>
        <dbReference type="ARBA" id="ARBA00023082"/>
    </source>
</evidence>
<evidence type="ECO:0000259" key="8">
    <source>
        <dbReference type="Pfam" id="PF08281"/>
    </source>
</evidence>
<keyword evidence="4 6" id="KW-0238">DNA-binding</keyword>
<dbReference type="Gene3D" id="1.10.10.10">
    <property type="entry name" value="Winged helix-like DNA-binding domain superfamily/Winged helix DNA-binding domain"/>
    <property type="match status" value="1"/>
</dbReference>
<evidence type="ECO:0000256" key="1">
    <source>
        <dbReference type="ARBA" id="ARBA00010641"/>
    </source>
</evidence>
<dbReference type="InterPro" id="IPR007627">
    <property type="entry name" value="RNA_pol_sigma70_r2"/>
</dbReference>
<dbReference type="Pfam" id="PF08281">
    <property type="entry name" value="Sigma70_r4_2"/>
    <property type="match status" value="1"/>
</dbReference>
<dbReference type="GO" id="GO:0016987">
    <property type="term" value="F:sigma factor activity"/>
    <property type="evidence" value="ECO:0007669"/>
    <property type="project" value="UniProtKB-KW"/>
</dbReference>
<dbReference type="Proteomes" id="UP000198217">
    <property type="component" value="Chromosome I"/>
</dbReference>
<evidence type="ECO:0000256" key="6">
    <source>
        <dbReference type="RuleBase" id="RU000716"/>
    </source>
</evidence>
<protein>
    <recommendedName>
        <fullName evidence="6">RNA polymerase sigma factor</fullName>
    </recommendedName>
</protein>
<dbReference type="InterPro" id="IPR036388">
    <property type="entry name" value="WH-like_DNA-bd_sf"/>
</dbReference>
<dbReference type="InterPro" id="IPR013249">
    <property type="entry name" value="RNA_pol_sigma70_r4_t2"/>
</dbReference>
<dbReference type="InterPro" id="IPR013324">
    <property type="entry name" value="RNA_pol_sigma_r3/r4-like"/>
</dbReference>
<dbReference type="EMBL" id="LT607750">
    <property type="protein sequence ID" value="SCG36347.1"/>
    <property type="molecule type" value="Genomic_DNA"/>
</dbReference>
<dbReference type="Gene3D" id="1.10.1740.10">
    <property type="match status" value="1"/>
</dbReference>
<evidence type="ECO:0000259" key="7">
    <source>
        <dbReference type="Pfam" id="PF04542"/>
    </source>
</evidence>
<dbReference type="InterPro" id="IPR014284">
    <property type="entry name" value="RNA_pol_sigma-70_dom"/>
</dbReference>
<comment type="similarity">
    <text evidence="1 6">Belongs to the sigma-70 factor family. ECF subfamily.</text>
</comment>
<dbReference type="InterPro" id="IPR014325">
    <property type="entry name" value="RNA_pol_sigma-E_actinobac"/>
</dbReference>
<evidence type="ECO:0000313" key="9">
    <source>
        <dbReference type="EMBL" id="SCG36347.1"/>
    </source>
</evidence>
<dbReference type="GO" id="GO:0006352">
    <property type="term" value="P:DNA-templated transcription initiation"/>
    <property type="evidence" value="ECO:0007669"/>
    <property type="project" value="InterPro"/>
</dbReference>
<dbReference type="NCBIfam" id="TIGR02983">
    <property type="entry name" value="SigE-fam_strep"/>
    <property type="match status" value="1"/>
</dbReference>
<keyword evidence="5 6" id="KW-0804">Transcription</keyword>
<keyword evidence="10" id="KW-1185">Reference proteome</keyword>
<evidence type="ECO:0000313" key="10">
    <source>
        <dbReference type="Proteomes" id="UP000198217"/>
    </source>
</evidence>
<dbReference type="InterPro" id="IPR013325">
    <property type="entry name" value="RNA_pol_sigma_r2"/>
</dbReference>
<organism evidence="9 10">
    <name type="scientific">Micromonospora echinaurantiaca</name>
    <dbReference type="NCBI Taxonomy" id="47857"/>
    <lineage>
        <taxon>Bacteria</taxon>
        <taxon>Bacillati</taxon>
        <taxon>Actinomycetota</taxon>
        <taxon>Actinomycetes</taxon>
        <taxon>Micromonosporales</taxon>
        <taxon>Micromonosporaceae</taxon>
        <taxon>Micromonospora</taxon>
    </lineage>
</organism>
<dbReference type="PROSITE" id="PS01063">
    <property type="entry name" value="SIGMA70_ECF"/>
    <property type="match status" value="1"/>
</dbReference>
<dbReference type="PANTHER" id="PTHR43133">
    <property type="entry name" value="RNA POLYMERASE ECF-TYPE SIGMA FACTO"/>
    <property type="match status" value="1"/>
</dbReference>
<evidence type="ECO:0000256" key="2">
    <source>
        <dbReference type="ARBA" id="ARBA00023015"/>
    </source>
</evidence>
<evidence type="ECO:0000256" key="5">
    <source>
        <dbReference type="ARBA" id="ARBA00023163"/>
    </source>
</evidence>
<accession>A0A1C5GS25</accession>
<evidence type="ECO:0000256" key="4">
    <source>
        <dbReference type="ARBA" id="ARBA00023125"/>
    </source>
</evidence>
<feature type="domain" description="RNA polymerase sigma factor 70 region 4 type 2" evidence="8">
    <location>
        <begin position="106"/>
        <end position="156"/>
    </location>
</feature>
<name>A0A1C5GS25_9ACTN</name>
<dbReference type="AlphaFoldDB" id="A0A1C5GS25"/>
<dbReference type="SUPFAM" id="SSF88659">
    <property type="entry name" value="Sigma3 and sigma4 domains of RNA polymerase sigma factors"/>
    <property type="match status" value="1"/>
</dbReference>
<dbReference type="Pfam" id="PF04542">
    <property type="entry name" value="Sigma70_r2"/>
    <property type="match status" value="1"/>
</dbReference>
<dbReference type="PANTHER" id="PTHR43133:SF50">
    <property type="entry name" value="ECF RNA POLYMERASE SIGMA FACTOR SIGM"/>
    <property type="match status" value="1"/>
</dbReference>
<dbReference type="NCBIfam" id="TIGR02937">
    <property type="entry name" value="sigma70-ECF"/>
    <property type="match status" value="1"/>
</dbReference>
<dbReference type="GO" id="GO:0006950">
    <property type="term" value="P:response to stress"/>
    <property type="evidence" value="ECO:0007669"/>
    <property type="project" value="UniProtKB-ARBA"/>
</dbReference>
<dbReference type="SUPFAM" id="SSF88946">
    <property type="entry name" value="Sigma2 domain of RNA polymerase sigma factors"/>
    <property type="match status" value="1"/>
</dbReference>
<dbReference type="GO" id="GO:0003677">
    <property type="term" value="F:DNA binding"/>
    <property type="evidence" value="ECO:0007669"/>
    <property type="project" value="UniProtKB-KW"/>
</dbReference>
<proteinExistence type="inferred from homology"/>
<reference evidence="9 10" key="1">
    <citation type="submission" date="2016-06" db="EMBL/GenBank/DDBJ databases">
        <authorList>
            <person name="Kjaerup R.B."/>
            <person name="Dalgaard T.S."/>
            <person name="Juul-Madsen H.R."/>
        </authorList>
    </citation>
    <scope>NUCLEOTIDE SEQUENCE [LARGE SCALE GENOMIC DNA]</scope>
    <source>
        <strain evidence="9 10">DSM 43904</strain>
    </source>
</reference>
<gene>
    <name evidence="9" type="ORF">GA0070609_0242</name>
</gene>
<keyword evidence="2 6" id="KW-0805">Transcription regulation</keyword>
<dbReference type="InterPro" id="IPR039425">
    <property type="entry name" value="RNA_pol_sigma-70-like"/>
</dbReference>
<keyword evidence="3 6" id="KW-0731">Sigma factor</keyword>
<dbReference type="InterPro" id="IPR000838">
    <property type="entry name" value="RNA_pol_sigma70_ECF_CS"/>
</dbReference>
<feature type="domain" description="RNA polymerase sigma-70 region 2" evidence="7">
    <location>
        <begin position="15"/>
        <end position="79"/>
    </location>
</feature>